<protein>
    <submittedName>
        <fullName evidence="7">RDD family protein</fullName>
    </submittedName>
</protein>
<keyword evidence="8" id="KW-1185">Reference proteome</keyword>
<comment type="subcellular location">
    <subcellularLocation>
        <location evidence="1">Membrane</location>
        <topology evidence="1">Multi-pass membrane protein</topology>
    </subcellularLocation>
</comment>
<accession>A0A8J3YRF3</accession>
<dbReference type="AlphaFoldDB" id="A0A8J3YRF3"/>
<sequence length="120" mass="13012">MEIATLDRRFGALMIDWIICLIIGAAFGPLTGSPWPVVVLVVQHAFLVGLWGHTFGMAVMRIKCVSVADRKPIGIPLAALRGGLLALIVPALIMDAQRRGWHDRLAGSIVLRAVPADRDH</sequence>
<evidence type="ECO:0000259" key="6">
    <source>
        <dbReference type="Pfam" id="PF06271"/>
    </source>
</evidence>
<comment type="caution">
    <text evidence="7">The sequence shown here is derived from an EMBL/GenBank/DDBJ whole genome shotgun (WGS) entry which is preliminary data.</text>
</comment>
<dbReference type="GO" id="GO:0016020">
    <property type="term" value="C:membrane"/>
    <property type="evidence" value="ECO:0007669"/>
    <property type="project" value="UniProtKB-SubCell"/>
</dbReference>
<evidence type="ECO:0000256" key="1">
    <source>
        <dbReference type="ARBA" id="ARBA00004141"/>
    </source>
</evidence>
<dbReference type="EMBL" id="BOPF01000036">
    <property type="protein sequence ID" value="GIJ50479.1"/>
    <property type="molecule type" value="Genomic_DNA"/>
</dbReference>
<evidence type="ECO:0000256" key="3">
    <source>
        <dbReference type="ARBA" id="ARBA00022989"/>
    </source>
</evidence>
<gene>
    <name evidence="7" type="ORF">Val02_73650</name>
</gene>
<dbReference type="RefSeq" id="WP_373318001.1">
    <property type="nucleotide sequence ID" value="NZ_BOPF01000036.1"/>
</dbReference>
<keyword evidence="2 5" id="KW-0812">Transmembrane</keyword>
<evidence type="ECO:0000256" key="2">
    <source>
        <dbReference type="ARBA" id="ARBA00022692"/>
    </source>
</evidence>
<keyword evidence="3 5" id="KW-1133">Transmembrane helix</keyword>
<organism evidence="7 8">
    <name type="scientific">Virgisporangium aliadipatigenens</name>
    <dbReference type="NCBI Taxonomy" id="741659"/>
    <lineage>
        <taxon>Bacteria</taxon>
        <taxon>Bacillati</taxon>
        <taxon>Actinomycetota</taxon>
        <taxon>Actinomycetes</taxon>
        <taxon>Micromonosporales</taxon>
        <taxon>Micromonosporaceae</taxon>
        <taxon>Virgisporangium</taxon>
    </lineage>
</organism>
<keyword evidence="4 5" id="KW-0472">Membrane</keyword>
<feature type="domain" description="RDD" evidence="6">
    <location>
        <begin position="4"/>
        <end position="107"/>
    </location>
</feature>
<evidence type="ECO:0000313" key="8">
    <source>
        <dbReference type="Proteomes" id="UP000619260"/>
    </source>
</evidence>
<evidence type="ECO:0000256" key="5">
    <source>
        <dbReference type="SAM" id="Phobius"/>
    </source>
</evidence>
<reference evidence="7" key="1">
    <citation type="submission" date="2021-01" db="EMBL/GenBank/DDBJ databases">
        <title>Whole genome shotgun sequence of Virgisporangium aliadipatigenens NBRC 105644.</title>
        <authorList>
            <person name="Komaki H."/>
            <person name="Tamura T."/>
        </authorList>
    </citation>
    <scope>NUCLEOTIDE SEQUENCE</scope>
    <source>
        <strain evidence="7">NBRC 105644</strain>
    </source>
</reference>
<evidence type="ECO:0000313" key="7">
    <source>
        <dbReference type="EMBL" id="GIJ50479.1"/>
    </source>
</evidence>
<evidence type="ECO:0000256" key="4">
    <source>
        <dbReference type="ARBA" id="ARBA00023136"/>
    </source>
</evidence>
<dbReference type="Proteomes" id="UP000619260">
    <property type="component" value="Unassembled WGS sequence"/>
</dbReference>
<dbReference type="Pfam" id="PF06271">
    <property type="entry name" value="RDD"/>
    <property type="match status" value="1"/>
</dbReference>
<feature type="transmembrane region" description="Helical" evidence="5">
    <location>
        <begin position="72"/>
        <end position="93"/>
    </location>
</feature>
<proteinExistence type="predicted"/>
<feature type="transmembrane region" description="Helical" evidence="5">
    <location>
        <begin position="12"/>
        <end position="31"/>
    </location>
</feature>
<dbReference type="InterPro" id="IPR010432">
    <property type="entry name" value="RDD"/>
</dbReference>
<name>A0A8J3YRF3_9ACTN</name>
<feature type="transmembrane region" description="Helical" evidence="5">
    <location>
        <begin position="37"/>
        <end position="60"/>
    </location>
</feature>